<sequence>MAGAAVTISILANAQNAVNGFNKVGNEAEKTGGKLARMGGILKGAFVGIAVGASVAAVSGIKDAITAASDLSETVSKTRQVFGAASDDVLKFAETSAQALGQTKQQVLDAQATFGIFGKSAGLAGKDLSGFTGQLTTLATDLASFNNTSVEESIEAIGAALRGEAEPMRKYGVLLDDASMRQQALRMGLIKTTKQALTPQQKVLAAQALIMEQTKDAQGDFARTSGGLANQQRILKAEFQNMSAELGMAFLPAVTKAAQWLNKSAIPAFKNFKGALKGFKMPTLNMSGTVKGNVAGDLKSSLGGIGQTIKSLLSGPEMKGVWTNITAGFGEVVATYREYAAVLAPIISQVVFTISTTFQSLAPQIRTIMTTLGEIFRSGFAIIAQVVRLVITTVSYLWQKFGADILSYIRSAMSAVVGVLGGAFTIVKGLFNIVLGILKGDWSKAWDGVKQVMSGAVQVIVSLWNLVKAQFKLAVSVVGGLLKDLWSLIKSGWNSAMAATKQAVSDGVNAVVNSFRSLPGNIKSFFAAAGTWLVQAGKDVIQGLLNGISNMAGAVWDKAKEIANGIKDTIEGAMKIGSPSKVMAELGKFIGQGLVVGLSGTAKQVSATSKKLAKLVRDAFQGATETRLLNRISSTNKRLARLAKDRAKWDAQLAKPLEKLAEVQAQRKEVVDGVADSMVQSFRLVDEQAGTSLQSILKRSADALLQAQKFAQQLVTLKAKGLNANMLNELAEAGPAAGAATAKALAAASKTEVDQLNKNYTELARVSQAAGGTVGDAMYGVGLKAAQSIVDGLKAKRQPIIDEMTKLAKQLAKAIDKAIAGADKPRKGTKAKPAIGAKASYQTTAQVASGAKPNVTNIVVNVPVSADPAEVGRQVTKAISAYEVSVGRKYLVTPVRS</sequence>
<proteinExistence type="predicted"/>
<reference evidence="2 3" key="1">
    <citation type="submission" date="2023-07" db="EMBL/GenBank/DDBJ databases">
        <title>Sequencing the genomes of 1000 actinobacteria strains.</title>
        <authorList>
            <person name="Klenk H.-P."/>
        </authorList>
    </citation>
    <scope>NUCLEOTIDE SEQUENCE [LARGE SCALE GENOMIC DNA]</scope>
    <source>
        <strain evidence="2 3">DSM 44710</strain>
    </source>
</reference>
<dbReference type="EMBL" id="JAUSRA010000001">
    <property type="protein sequence ID" value="MDP9795224.1"/>
    <property type="molecule type" value="Genomic_DNA"/>
</dbReference>
<evidence type="ECO:0000313" key="3">
    <source>
        <dbReference type="Proteomes" id="UP001240984"/>
    </source>
</evidence>
<protein>
    <submittedName>
        <fullName evidence="2">Phage-related protein</fullName>
    </submittedName>
</protein>
<evidence type="ECO:0000256" key="1">
    <source>
        <dbReference type="SAM" id="Phobius"/>
    </source>
</evidence>
<dbReference type="PANTHER" id="PTHR37813">
    <property type="entry name" value="FELS-2 PROPHAGE PROTEIN"/>
    <property type="match status" value="1"/>
</dbReference>
<feature type="transmembrane region" description="Helical" evidence="1">
    <location>
        <begin position="411"/>
        <end position="435"/>
    </location>
</feature>
<keyword evidence="1" id="KW-1133">Transmembrane helix</keyword>
<name>A0ABT9MUV0_9ACTN</name>
<dbReference type="Proteomes" id="UP001240984">
    <property type="component" value="Unassembled WGS sequence"/>
</dbReference>
<gene>
    <name evidence="2" type="ORF">J2S43_003736</name>
</gene>
<organism evidence="2 3">
    <name type="scientific">Catenuloplanes nepalensis</name>
    <dbReference type="NCBI Taxonomy" id="587533"/>
    <lineage>
        <taxon>Bacteria</taxon>
        <taxon>Bacillati</taxon>
        <taxon>Actinomycetota</taxon>
        <taxon>Actinomycetes</taxon>
        <taxon>Micromonosporales</taxon>
        <taxon>Micromonosporaceae</taxon>
        <taxon>Catenuloplanes</taxon>
    </lineage>
</organism>
<keyword evidence="1" id="KW-0812">Transmembrane</keyword>
<keyword evidence="3" id="KW-1185">Reference proteome</keyword>
<keyword evidence="1" id="KW-0472">Membrane</keyword>
<evidence type="ECO:0000313" key="2">
    <source>
        <dbReference type="EMBL" id="MDP9795224.1"/>
    </source>
</evidence>
<accession>A0ABT9MUV0</accession>
<dbReference type="RefSeq" id="WP_306830854.1">
    <property type="nucleotide sequence ID" value="NZ_JAUSRA010000001.1"/>
</dbReference>
<comment type="caution">
    <text evidence="2">The sequence shown here is derived from an EMBL/GenBank/DDBJ whole genome shotgun (WGS) entry which is preliminary data.</text>
</comment>
<dbReference type="PANTHER" id="PTHR37813:SF1">
    <property type="entry name" value="FELS-2 PROPHAGE PROTEIN"/>
    <property type="match status" value="1"/>
</dbReference>
<feature type="transmembrane region" description="Helical" evidence="1">
    <location>
        <begin position="379"/>
        <end position="399"/>
    </location>
</feature>